<dbReference type="AlphaFoldDB" id="A0A517MKB7"/>
<dbReference type="Proteomes" id="UP000320672">
    <property type="component" value="Chromosome"/>
</dbReference>
<gene>
    <name evidence="2" type="ORF">FF011L_41260</name>
</gene>
<proteinExistence type="predicted"/>
<evidence type="ECO:0000313" key="3">
    <source>
        <dbReference type="Proteomes" id="UP000320672"/>
    </source>
</evidence>
<evidence type="ECO:0000256" key="1">
    <source>
        <dbReference type="SAM" id="MobiDB-lite"/>
    </source>
</evidence>
<feature type="region of interest" description="Disordered" evidence="1">
    <location>
        <begin position="29"/>
        <end position="57"/>
    </location>
</feature>
<evidence type="ECO:0000313" key="2">
    <source>
        <dbReference type="EMBL" id="QDS95332.1"/>
    </source>
</evidence>
<keyword evidence="3" id="KW-1185">Reference proteome</keyword>
<dbReference type="KEGG" id="rml:FF011L_41260"/>
<sequence length="164" mass="18409">MFCVRLFLVSRHDDRKCWHLFHVVPPGPPVPPPAASSARSTKTRSTKKGAMSQRGVAKRWRSEAADKFFRCNEHASRRVEPAFLHLSVQRPERKPAIFLASRADVATWGKSCGAPRSWGRCQVAREHVNRANNPDSGPQAGSLWAVRVTWRPSWESGLPGSKFL</sequence>
<dbReference type="EMBL" id="CP036262">
    <property type="protein sequence ID" value="QDS95332.1"/>
    <property type="molecule type" value="Genomic_DNA"/>
</dbReference>
<protein>
    <submittedName>
        <fullName evidence="2">Uncharacterized protein</fullName>
    </submittedName>
</protein>
<name>A0A517MKB7_9BACT</name>
<organism evidence="2 3">
    <name type="scientific">Roseimaritima multifibrata</name>
    <dbReference type="NCBI Taxonomy" id="1930274"/>
    <lineage>
        <taxon>Bacteria</taxon>
        <taxon>Pseudomonadati</taxon>
        <taxon>Planctomycetota</taxon>
        <taxon>Planctomycetia</taxon>
        <taxon>Pirellulales</taxon>
        <taxon>Pirellulaceae</taxon>
        <taxon>Roseimaritima</taxon>
    </lineage>
</organism>
<reference evidence="2 3" key="1">
    <citation type="submission" date="2019-02" db="EMBL/GenBank/DDBJ databases">
        <title>Deep-cultivation of Planctomycetes and their phenomic and genomic characterization uncovers novel biology.</title>
        <authorList>
            <person name="Wiegand S."/>
            <person name="Jogler M."/>
            <person name="Boedeker C."/>
            <person name="Pinto D."/>
            <person name="Vollmers J."/>
            <person name="Rivas-Marin E."/>
            <person name="Kohn T."/>
            <person name="Peeters S.H."/>
            <person name="Heuer A."/>
            <person name="Rast P."/>
            <person name="Oberbeckmann S."/>
            <person name="Bunk B."/>
            <person name="Jeske O."/>
            <person name="Meyerdierks A."/>
            <person name="Storesund J.E."/>
            <person name="Kallscheuer N."/>
            <person name="Luecker S."/>
            <person name="Lage O.M."/>
            <person name="Pohl T."/>
            <person name="Merkel B.J."/>
            <person name="Hornburger P."/>
            <person name="Mueller R.-W."/>
            <person name="Bruemmer F."/>
            <person name="Labrenz M."/>
            <person name="Spormann A.M."/>
            <person name="Op den Camp H."/>
            <person name="Overmann J."/>
            <person name="Amann R."/>
            <person name="Jetten M.S.M."/>
            <person name="Mascher T."/>
            <person name="Medema M.H."/>
            <person name="Devos D.P."/>
            <person name="Kaster A.-K."/>
            <person name="Ovreas L."/>
            <person name="Rohde M."/>
            <person name="Galperin M.Y."/>
            <person name="Jogler C."/>
        </authorList>
    </citation>
    <scope>NUCLEOTIDE SEQUENCE [LARGE SCALE GENOMIC DNA]</scope>
    <source>
        <strain evidence="2 3">FF011L</strain>
    </source>
</reference>
<accession>A0A517MKB7</accession>